<dbReference type="OrthoDB" id="2664633at2"/>
<feature type="compositionally biased region" description="Low complexity" evidence="1">
    <location>
        <begin position="1435"/>
        <end position="1447"/>
    </location>
</feature>
<feature type="region of interest" description="Disordered" evidence="1">
    <location>
        <begin position="1428"/>
        <end position="1447"/>
    </location>
</feature>
<dbReference type="InterPro" id="IPR012334">
    <property type="entry name" value="Pectin_lyas_fold"/>
</dbReference>
<gene>
    <name evidence="3" type="ORF">MPL1_08392</name>
</gene>
<dbReference type="InterPro" id="IPR024973">
    <property type="entry name" value="ESPR"/>
</dbReference>
<dbReference type="Pfam" id="PF13018">
    <property type="entry name" value="ESPR"/>
    <property type="match status" value="1"/>
</dbReference>
<dbReference type="Gene3D" id="2.160.20.10">
    <property type="entry name" value="Single-stranded right-handed beta-helix, Pectin lyase-like"/>
    <property type="match status" value="1"/>
</dbReference>
<feature type="compositionally biased region" description="Low complexity" evidence="1">
    <location>
        <begin position="1200"/>
        <end position="1218"/>
    </location>
</feature>
<dbReference type="Pfam" id="PF13332">
    <property type="entry name" value="Fil_haemagg_2"/>
    <property type="match status" value="2"/>
</dbReference>
<dbReference type="GO" id="GO:0003824">
    <property type="term" value="F:catalytic activity"/>
    <property type="evidence" value="ECO:0007669"/>
    <property type="project" value="UniProtKB-ARBA"/>
</dbReference>
<dbReference type="EMBL" id="APHR01000041">
    <property type="protein sequence ID" value="EMR12801.1"/>
    <property type="molecule type" value="Genomic_DNA"/>
</dbReference>
<dbReference type="Pfam" id="PF05860">
    <property type="entry name" value="TPS"/>
    <property type="match status" value="1"/>
</dbReference>
<dbReference type="NCBIfam" id="TIGR01731">
    <property type="entry name" value="fil_hemag_20aa"/>
    <property type="match status" value="7"/>
</dbReference>
<accession>M7P021</accession>
<sequence>MNKNKFRVVFNKARGLMMVVAENAGSHSSKSRQAVSTSTCPDNKIQPRLLLLPILVVSGLIMMSRVVSADIIADPSAPANQRPIIFETANGLPLVNIQTPSAAGVSRNSYQQFDVKSQGAILNNSNNNTQTQLGGWVQGNPNLAAGTAKVILNEVNSHHPSYLNGYIEVAGSRAQVVIANPAGISCSGCGFINANRATLTTGTPIINSGSLIGYRVGGGSINFLGSGLDTSQSNFTDVIAQAVNVNAGIWANSLNITTGLNQVNVDKLGNQTHVSPIDAAPDSAPAFAVDVAALGGMYAGKIHMIGTEAGLGVRNAGDIGASAGDVIITADGMLQNAGTISATSDIQLDVIAMESDGSIRADTDISINLVADYLHTGELQAGRHLDLQTSGDITNQSTILASQSLQLAANNIDNTHNGEIAGHHTHISVADTLVNRGLMDGVQTQIHAETLINHETGSIFADQLAIQVAQLVNDAGAVIAARDGLDIGAETIENLEDSLIFSAGDLAIAGRLDNGGQAVGSADLLINEGSTIEALGDLKLSVAELQNLNANLVTELVQIGSASFNLFTPRDTSVILNAADYPGARIGDESISWRTAGNYTFREYHRYLGTTVTRETRVIDSAPGQIFSGGDMTIEGAILNSDSQIIAGGALDVTGASLQNLNTQGEIRARSSGHVYYYDYDGSGSGFKYRIKHLGPYNPADVVTTFNLSTTEFAQHTSVTGSGTSVEAATVPVATNSLFQPSPDIAAAYLIETNPRFANYRSWLSSDYMMQQLAFDPATTQKRLGDGFYEQRLVREQVAQLTGRRFLDGHASDEAQYQALMTSALTQVEALQLIPGVALSAEQVAQLTSDIVWLVEQTVTLADGTTTQALVPQVYIRPQSEDLQPSTGMMAGNTVTMNVTDDLVNEGTIAGRTLMALSAENINNLGGQMVAETTVLQADNDINIIGGQVSAADVMWLEAGNDITLQTTTQSSSQRVGANRFSRTNIDRVAGLYVSNPDAVLIATAGNDVNLMAASIVNQGEAASTQINAGENITLGTVQVAQQNSSVRNARNYVSHGGIQDVGTFINSTGDIAFNAGNDFTATAATINSNAGAISITATQAINIQEGRETSNFDSARRVRRSSTFSSKTTTERNIFESDSSISSTLSGDTVTLQSGNELNIRGSNVISDSGTTLTAGGDVNITAASNSAYEYHERKTRRSGLSATSTSISLGSSQLSTKQTSDSTYLTGSTVGSVEGDVTIQSGSTYTQQASDVIAPQGNIDISAQQVNIIAGQNTRDSSQETKFKQSGFTLSAQSKVLNIAQNVVDTAQATLESEGSRNKSLNALQTYANRAKLIEESQGTVDAIKAGNIKDTVTSAGVRVSVSVGSSKSESSSLSSLTNNQGSLVKAGGDITITATQDDLTVVGSQISADKNLSLDAARNMNLIASADRETNQSKNKSSSTSMGVSIGVGGEGTGLSFDLAASRGKGNANSDSLIYNNTQVSAGEVLALNSGKDTNLIGANASGKQVIVDVAGDLNIESVQDTATSKANQNNTGISASMPIGAEIPSVSISNSKQK</sequence>
<dbReference type="SUPFAM" id="SSF51126">
    <property type="entry name" value="Pectin lyase-like"/>
    <property type="match status" value="1"/>
</dbReference>
<dbReference type="Proteomes" id="UP000012019">
    <property type="component" value="Unassembled WGS sequence"/>
</dbReference>
<feature type="region of interest" description="Disordered" evidence="1">
    <location>
        <begin position="1193"/>
        <end position="1229"/>
    </location>
</feature>
<organism evidence="3 4">
    <name type="scientific">Methylophaga lonarensis MPL</name>
    <dbReference type="NCBI Taxonomy" id="1286106"/>
    <lineage>
        <taxon>Bacteria</taxon>
        <taxon>Pseudomonadati</taxon>
        <taxon>Pseudomonadota</taxon>
        <taxon>Gammaproteobacteria</taxon>
        <taxon>Thiotrichales</taxon>
        <taxon>Piscirickettsiaceae</taxon>
        <taxon>Methylophaga</taxon>
    </lineage>
</organism>
<dbReference type="InterPro" id="IPR010069">
    <property type="entry name" value="CdiA_FHA1_rpt"/>
</dbReference>
<proteinExistence type="predicted"/>
<feature type="compositionally biased region" description="Polar residues" evidence="1">
    <location>
        <begin position="1219"/>
        <end position="1229"/>
    </location>
</feature>
<comment type="caution">
    <text evidence="3">The sequence shown here is derived from an EMBL/GenBank/DDBJ whole genome shotgun (WGS) entry which is preliminary data.</text>
</comment>
<dbReference type="NCBIfam" id="TIGR01901">
    <property type="entry name" value="adhes_NPXG"/>
    <property type="match status" value="1"/>
</dbReference>
<feature type="non-terminal residue" evidence="3">
    <location>
        <position position="1558"/>
    </location>
</feature>
<name>M7P021_9GAMM</name>
<protein>
    <submittedName>
        <fullName evidence="3">Large exoprotein</fullName>
    </submittedName>
</protein>
<feature type="domain" description="Filamentous haemagglutinin FhaB/tRNA nuclease CdiA-like TPS" evidence="2">
    <location>
        <begin position="89"/>
        <end position="209"/>
    </location>
</feature>
<dbReference type="InterPro" id="IPR025157">
    <property type="entry name" value="Hemagglutinin_rpt"/>
</dbReference>
<dbReference type="InterPro" id="IPR011050">
    <property type="entry name" value="Pectin_lyase_fold/virulence"/>
</dbReference>
<dbReference type="InterPro" id="IPR008638">
    <property type="entry name" value="FhaB/CdiA-like_TPS"/>
</dbReference>
<evidence type="ECO:0000256" key="1">
    <source>
        <dbReference type="SAM" id="MobiDB-lite"/>
    </source>
</evidence>
<dbReference type="eggNOG" id="COG3210">
    <property type="taxonomic scope" value="Bacteria"/>
</dbReference>
<evidence type="ECO:0000313" key="3">
    <source>
        <dbReference type="EMBL" id="EMR12801.1"/>
    </source>
</evidence>
<reference evidence="3 4" key="1">
    <citation type="journal article" date="2013" name="Genome Announc.">
        <title>Draft Genome Sequence of Methylophaga lonarensis MPLT, a Haloalkaliphilic (Non-Methane-Utilizing) Methylotroph.</title>
        <authorList>
            <person name="Shetty S.A."/>
            <person name="Marathe N.P."/>
            <person name="Munot H."/>
            <person name="Antony C.P."/>
            <person name="Dhotre D.P."/>
            <person name="Murrell J.C."/>
            <person name="Shouche Y.S."/>
        </authorList>
    </citation>
    <scope>NUCLEOTIDE SEQUENCE [LARGE SCALE GENOMIC DNA]</scope>
    <source>
        <strain evidence="3 4">MPL</strain>
    </source>
</reference>
<evidence type="ECO:0000313" key="4">
    <source>
        <dbReference type="Proteomes" id="UP000012019"/>
    </source>
</evidence>
<evidence type="ECO:0000259" key="2">
    <source>
        <dbReference type="SMART" id="SM00912"/>
    </source>
</evidence>
<dbReference type="SMART" id="SM00912">
    <property type="entry name" value="Haemagg_act"/>
    <property type="match status" value="1"/>
</dbReference>
<dbReference type="RefSeq" id="WP_009726656.1">
    <property type="nucleotide sequence ID" value="NZ_APHR01000041.1"/>
</dbReference>
<keyword evidence="4" id="KW-1185">Reference proteome</keyword>
<dbReference type="STRING" id="1286106.MPL1_08392"/>